<dbReference type="Proteomes" id="UP000050975">
    <property type="component" value="Unassembled WGS sequence"/>
</dbReference>
<dbReference type="Gene3D" id="2.30.110.10">
    <property type="entry name" value="Electron Transport, Fmn-binding Protein, Chain A"/>
    <property type="match status" value="1"/>
</dbReference>
<evidence type="ECO:0000256" key="1">
    <source>
        <dbReference type="ARBA" id="ARBA00001917"/>
    </source>
</evidence>
<dbReference type="SMART" id="SM00903">
    <property type="entry name" value="Flavin_Reduct"/>
    <property type="match status" value="1"/>
</dbReference>
<dbReference type="PANTHER" id="PTHR43567">
    <property type="entry name" value="FLAVOREDOXIN-RELATED-RELATED"/>
    <property type="match status" value="1"/>
</dbReference>
<reference evidence="5 6" key="1">
    <citation type="journal article" date="2015" name="Microbiome">
        <title>Genomic resolution of linkages in carbon, nitrogen, and sulfur cycling among widespread estuary sediment bacteria.</title>
        <authorList>
            <person name="Baker B.J."/>
            <person name="Lazar C.S."/>
            <person name="Teske A.P."/>
            <person name="Dick G.J."/>
        </authorList>
    </citation>
    <scope>NUCLEOTIDE SEQUENCE [LARGE SCALE GENOMIC DNA]</scope>
    <source>
        <strain evidence="5">SM1_77</strain>
    </source>
</reference>
<dbReference type="Pfam" id="PF01613">
    <property type="entry name" value="Flavin_Reduct"/>
    <property type="match status" value="1"/>
</dbReference>
<evidence type="ECO:0000256" key="2">
    <source>
        <dbReference type="ARBA" id="ARBA00022630"/>
    </source>
</evidence>
<keyword evidence="2" id="KW-0285">Flavoprotein</keyword>
<gene>
    <name evidence="5" type="ORF">AMJ74_03035</name>
</gene>
<dbReference type="SUPFAM" id="SSF50475">
    <property type="entry name" value="FMN-binding split barrel"/>
    <property type="match status" value="1"/>
</dbReference>
<feature type="domain" description="Flavin reductase like" evidence="4">
    <location>
        <begin position="10"/>
        <end position="154"/>
    </location>
</feature>
<evidence type="ECO:0000256" key="3">
    <source>
        <dbReference type="ARBA" id="ARBA00038054"/>
    </source>
</evidence>
<organism evidence="5 6">
    <name type="scientific">candidate division WOR_3 bacterium SM1_77</name>
    <dbReference type="NCBI Taxonomy" id="1703778"/>
    <lineage>
        <taxon>Bacteria</taxon>
        <taxon>Bacteria division WOR-3</taxon>
    </lineage>
</organism>
<dbReference type="InterPro" id="IPR002563">
    <property type="entry name" value="Flavin_Rdtase-like_dom"/>
</dbReference>
<dbReference type="PANTHER" id="PTHR43567:SF1">
    <property type="entry name" value="FLAVOREDOXIN"/>
    <property type="match status" value="1"/>
</dbReference>
<dbReference type="InterPro" id="IPR052174">
    <property type="entry name" value="Flavoredoxin"/>
</dbReference>
<dbReference type="AlphaFoldDB" id="A0A0S8K157"/>
<protein>
    <recommendedName>
        <fullName evidence="4">Flavin reductase like domain-containing protein</fullName>
    </recommendedName>
</protein>
<sequence>MSKSTVDSKIPVYPSPVVILGANVENKANFLTVVWFSMVNFKPPTIAVVLNKGHYTNKGIHQNKAFSINIPSTELLEATDYCSVVSGHNQDKSEVFDIFYGELKNAPMIRECPLTAECRVVQAIEFATHEVFFGEIVTTYAENEILTDERPDVSKIDPILYSMYDNNYWALGKKIGRAMQVGKRFKPSD</sequence>
<evidence type="ECO:0000259" key="4">
    <source>
        <dbReference type="SMART" id="SM00903"/>
    </source>
</evidence>
<dbReference type="InterPro" id="IPR012349">
    <property type="entry name" value="Split_barrel_FMN-bd"/>
</dbReference>
<dbReference type="GO" id="GO:0010181">
    <property type="term" value="F:FMN binding"/>
    <property type="evidence" value="ECO:0007669"/>
    <property type="project" value="InterPro"/>
</dbReference>
<comment type="caution">
    <text evidence="5">The sequence shown here is derived from an EMBL/GenBank/DDBJ whole genome shotgun (WGS) entry which is preliminary data.</text>
</comment>
<accession>A0A0S8K157</accession>
<name>A0A0S8K157_UNCW3</name>
<proteinExistence type="inferred from homology"/>
<evidence type="ECO:0000313" key="5">
    <source>
        <dbReference type="EMBL" id="KPL14621.1"/>
    </source>
</evidence>
<evidence type="ECO:0000313" key="6">
    <source>
        <dbReference type="Proteomes" id="UP000050975"/>
    </source>
</evidence>
<comment type="cofactor">
    <cofactor evidence="1">
        <name>FMN</name>
        <dbReference type="ChEBI" id="CHEBI:58210"/>
    </cofactor>
</comment>
<dbReference type="EMBL" id="LJVE01000042">
    <property type="protein sequence ID" value="KPL14621.1"/>
    <property type="molecule type" value="Genomic_DNA"/>
</dbReference>
<comment type="similarity">
    <text evidence="3">Belongs to the flavoredoxin family.</text>
</comment>
<dbReference type="GO" id="GO:0016646">
    <property type="term" value="F:oxidoreductase activity, acting on the CH-NH group of donors, NAD or NADP as acceptor"/>
    <property type="evidence" value="ECO:0007669"/>
    <property type="project" value="UniProtKB-ARBA"/>
</dbReference>